<name>A0A1A3NHY3_MYCAS</name>
<accession>A0A1A3NHY3</accession>
<dbReference type="RefSeq" id="WP_065146288.1">
    <property type="nucleotide sequence ID" value="NZ_LZLS01000197.1"/>
</dbReference>
<reference evidence="1 2" key="1">
    <citation type="submission" date="2016-06" db="EMBL/GenBank/DDBJ databases">
        <authorList>
            <person name="Kjaerup R.B."/>
            <person name="Dalgaard T.S."/>
            <person name="Juul-Madsen H.R."/>
        </authorList>
    </citation>
    <scope>NUCLEOTIDE SEQUENCE [LARGE SCALE GENOMIC DNA]</scope>
    <source>
        <strain evidence="1 2">1165133.8</strain>
    </source>
</reference>
<dbReference type="EMBL" id="LZLS01000197">
    <property type="protein sequence ID" value="OBK21758.1"/>
    <property type="molecule type" value="Genomic_DNA"/>
</dbReference>
<dbReference type="AlphaFoldDB" id="A0A1A3NHY3"/>
<organism evidence="1 2">
    <name type="scientific">Mycobacterium asiaticum</name>
    <dbReference type="NCBI Taxonomy" id="1790"/>
    <lineage>
        <taxon>Bacteria</taxon>
        <taxon>Bacillati</taxon>
        <taxon>Actinomycetota</taxon>
        <taxon>Actinomycetes</taxon>
        <taxon>Mycobacteriales</taxon>
        <taxon>Mycobacteriaceae</taxon>
        <taxon>Mycobacterium</taxon>
    </lineage>
</organism>
<dbReference type="OrthoDB" id="4736050at2"/>
<sequence length="69" mass="7953">MFVIRMTDGQEIKGDCENLTMHQKTGVLSVRTVDGFEETTTHYSPAAWLWVTHRKRDIDVKSSRISSVR</sequence>
<gene>
    <name evidence="1" type="ORF">A5634_09200</name>
</gene>
<proteinExistence type="predicted"/>
<dbReference type="Proteomes" id="UP000093928">
    <property type="component" value="Unassembled WGS sequence"/>
</dbReference>
<evidence type="ECO:0000313" key="2">
    <source>
        <dbReference type="Proteomes" id="UP000093928"/>
    </source>
</evidence>
<evidence type="ECO:0000313" key="1">
    <source>
        <dbReference type="EMBL" id="OBK21758.1"/>
    </source>
</evidence>
<comment type="caution">
    <text evidence="1">The sequence shown here is derived from an EMBL/GenBank/DDBJ whole genome shotgun (WGS) entry which is preliminary data.</text>
</comment>
<protein>
    <submittedName>
        <fullName evidence="1">Uncharacterized protein</fullName>
    </submittedName>
</protein>